<evidence type="ECO:0000313" key="1">
    <source>
        <dbReference type="EMBL" id="CCM62662.1"/>
    </source>
</evidence>
<comment type="caution">
    <text evidence="1">The sequence shown here is derived from an EMBL/GenBank/DDBJ whole genome shotgun (WGS) entry which is preliminary data.</text>
</comment>
<dbReference type="AlphaFoldDB" id="R4Z222"/>
<organism evidence="1 2">
    <name type="scientific">Candidatus Neomicrothrix parvicella RN1</name>
    <dbReference type="NCBI Taxonomy" id="1229780"/>
    <lineage>
        <taxon>Bacteria</taxon>
        <taxon>Bacillati</taxon>
        <taxon>Actinomycetota</taxon>
        <taxon>Acidimicrobiia</taxon>
        <taxon>Acidimicrobiales</taxon>
        <taxon>Microthrixaceae</taxon>
        <taxon>Candidatus Neomicrothrix</taxon>
    </lineage>
</organism>
<protein>
    <submittedName>
        <fullName evidence="1">Uncharacterized protein</fullName>
    </submittedName>
</protein>
<evidence type="ECO:0000313" key="2">
    <source>
        <dbReference type="Proteomes" id="UP000018291"/>
    </source>
</evidence>
<accession>R4Z222</accession>
<dbReference type="STRING" id="1229780.BN381_130220"/>
<keyword evidence="2" id="KW-1185">Reference proteome</keyword>
<gene>
    <name evidence="1" type="ORF">BN381_130220</name>
</gene>
<sequence length="57" mass="6158">MERVWEGAAAGQPIGFRAEEVVGDASENVFYLEMPGAGLIRRRHAVVAAQLHGRLAP</sequence>
<proteinExistence type="predicted"/>
<name>R4Z222_9ACTN</name>
<dbReference type="Proteomes" id="UP000018291">
    <property type="component" value="Unassembled WGS sequence"/>
</dbReference>
<dbReference type="EMBL" id="CANL01000005">
    <property type="protein sequence ID" value="CCM62662.1"/>
    <property type="molecule type" value="Genomic_DNA"/>
</dbReference>
<dbReference type="HOGENOM" id="CLU_2988090_0_0_11"/>
<reference evidence="1 2" key="1">
    <citation type="journal article" date="2013" name="ISME J.">
        <title>Metabolic model for the filamentous 'Candidatus Microthrix parvicella' based on genomic and metagenomic analyses.</title>
        <authorList>
            <person name="Jon McIlroy S."/>
            <person name="Kristiansen R."/>
            <person name="Albertsen M."/>
            <person name="Michael Karst S."/>
            <person name="Rossetti S."/>
            <person name="Lund Nielsen J."/>
            <person name="Tandoi V."/>
            <person name="James Seviour R."/>
            <person name="Nielsen P.H."/>
        </authorList>
    </citation>
    <scope>NUCLEOTIDE SEQUENCE [LARGE SCALE GENOMIC DNA]</scope>
    <source>
        <strain evidence="1 2">RN1</strain>
    </source>
</reference>